<reference evidence="11 12" key="1">
    <citation type="journal article" date="2016" name="Genome Biol. Evol.">
        <title>Gene Family Evolution Reflects Adaptation to Soil Environmental Stressors in the Genome of the Collembolan Orchesella cincta.</title>
        <authorList>
            <person name="Faddeeva-Vakhrusheva A."/>
            <person name="Derks M.F."/>
            <person name="Anvar S.Y."/>
            <person name="Agamennone V."/>
            <person name="Suring W."/>
            <person name="Smit S."/>
            <person name="van Straalen N.M."/>
            <person name="Roelofs D."/>
        </authorList>
    </citation>
    <scope>NUCLEOTIDE SEQUENCE [LARGE SCALE GENOMIC DNA]</scope>
    <source>
        <tissue evidence="11">Mixed pool</tissue>
    </source>
</reference>
<dbReference type="InterPro" id="IPR050173">
    <property type="entry name" value="ABC_transporter_C-like"/>
</dbReference>
<keyword evidence="6 8" id="KW-0472">Membrane</keyword>
<sequence>MVQKGNSLKNGAGAGDALDGVVNRAKYSAALKTLLPYRSSPSKKKNVLPSSKSGLFSFATASWLTMLMWKAFKHGLTPSDLWELKDVDKAEPNAKRLSRLWEEEKRQAGKQASFVKVVWRFGKTRFYVCIFLMIFSVIFQFLGPAWILKSILSFTADLTQPVEVGLLLAFLAFMAQLIRNLAFNGLWMMGIHTGMRVEGALQLMTYEKMLRLRHGGDKVLSQAITFITNDQERIAECVTGGVMAFAAPVMFIMCITYTTIVLGPWALLGNLVFFLFYPIMGTVARFIGIRRRKTVKVTNQRVGLMTEVLNSIRLIKMYGWEHSIRSKEESLLKNVAFLQSLTATLTPMVNILAAVLTFVAFSLSGNNLTAAEAFTIFSVFAAMQFTIGTLPFAVRSIAEATVCLRNFQKYLDLPEFDGDMDENIECNHDSVIAIQDGSFAWQHELEDEPESVPEPQPRKRKSKKKQQNGPASSEKEVEVLNGAAITPVVELVDCLRSIQLEVKRGSLVGICGSVGSGKSSLLSAILGDMIKTNGKMLIRGSLAVVTQEAWIYGDSLQENILFGSPLNTEKYQKVIDVCCLREDLDKLPHKDLTLIGERGVNLRYVLLFTEFEKFLVKEDNTYNKYPHSYHVLYFSGGQKARVQLARAVYADKSILSLTILMAAVEPCAKKIFETCIRSYLADKTVLLATHSVQFLEACDEILVIKDGAVVEKGVHATLMERKEHYYNFLQFHNKDKENEELEKQNGDVNPIIQGRKTSDTPSPRKRSKATEELENMVQKLTEDDTNYKFAGIKSYIIYIKSAGGYCFALAVFVAFLAFVFSQIFTKVWLQHWIDSGDGLYDDRKKNATETNDTLSEYELRGYVNENPDLHLYLIVLLFSVIASYLIGMAKGFLSTRLSFMGSVTSSWTDV</sequence>
<feature type="transmembrane region" description="Helical" evidence="8">
    <location>
        <begin position="167"/>
        <end position="187"/>
    </location>
</feature>
<feature type="transmembrane region" description="Helical" evidence="8">
    <location>
        <begin position="373"/>
        <end position="394"/>
    </location>
</feature>
<keyword evidence="2 8" id="KW-0812">Transmembrane</keyword>
<evidence type="ECO:0000259" key="9">
    <source>
        <dbReference type="PROSITE" id="PS50893"/>
    </source>
</evidence>
<evidence type="ECO:0000256" key="1">
    <source>
        <dbReference type="ARBA" id="ARBA00022448"/>
    </source>
</evidence>
<feature type="region of interest" description="Disordered" evidence="7">
    <location>
        <begin position="444"/>
        <end position="476"/>
    </location>
</feature>
<evidence type="ECO:0000313" key="12">
    <source>
        <dbReference type="Proteomes" id="UP000094527"/>
    </source>
</evidence>
<dbReference type="InterPro" id="IPR027417">
    <property type="entry name" value="P-loop_NTPase"/>
</dbReference>
<dbReference type="PROSITE" id="PS00211">
    <property type="entry name" value="ABC_TRANSPORTER_1"/>
    <property type="match status" value="1"/>
</dbReference>
<dbReference type="GO" id="GO:0016020">
    <property type="term" value="C:membrane"/>
    <property type="evidence" value="ECO:0007669"/>
    <property type="project" value="InterPro"/>
</dbReference>
<dbReference type="GO" id="GO:0005524">
    <property type="term" value="F:ATP binding"/>
    <property type="evidence" value="ECO:0007669"/>
    <property type="project" value="UniProtKB-KW"/>
</dbReference>
<gene>
    <name evidence="11" type="ORF">Ocin01_11033</name>
</gene>
<feature type="region of interest" description="Disordered" evidence="7">
    <location>
        <begin position="739"/>
        <end position="772"/>
    </location>
</feature>
<dbReference type="Gene3D" id="3.40.50.300">
    <property type="entry name" value="P-loop containing nucleotide triphosphate hydrolases"/>
    <property type="match status" value="1"/>
</dbReference>
<feature type="transmembrane region" description="Helical" evidence="8">
    <location>
        <begin position="802"/>
        <end position="824"/>
    </location>
</feature>
<feature type="domain" description="ABC transporter" evidence="9">
    <location>
        <begin position="480"/>
        <end position="731"/>
    </location>
</feature>
<dbReference type="InterPro" id="IPR017871">
    <property type="entry name" value="ABC_transporter-like_CS"/>
</dbReference>
<dbReference type="Pfam" id="PF00664">
    <property type="entry name" value="ABC_membrane"/>
    <property type="match status" value="1"/>
</dbReference>
<comment type="caution">
    <text evidence="11">The sequence shown here is derived from an EMBL/GenBank/DDBJ whole genome shotgun (WGS) entry which is preliminary data.</text>
</comment>
<dbReference type="OrthoDB" id="6500128at2759"/>
<dbReference type="AlphaFoldDB" id="A0A1D2MRI3"/>
<evidence type="ECO:0000256" key="2">
    <source>
        <dbReference type="ARBA" id="ARBA00022692"/>
    </source>
</evidence>
<evidence type="ECO:0000256" key="6">
    <source>
        <dbReference type="ARBA" id="ARBA00023136"/>
    </source>
</evidence>
<feature type="transmembrane region" description="Helical" evidence="8">
    <location>
        <begin position="126"/>
        <end position="147"/>
    </location>
</feature>
<dbReference type="PANTHER" id="PTHR24223:SF447">
    <property type="entry name" value="MULTIDRUG RESISTANCE-ASSOCIATED PROTEIN 5"/>
    <property type="match status" value="1"/>
</dbReference>
<keyword evidence="1" id="KW-0813">Transport</keyword>
<dbReference type="InterPro" id="IPR003439">
    <property type="entry name" value="ABC_transporter-like_ATP-bd"/>
</dbReference>
<proteinExistence type="predicted"/>
<feature type="transmembrane region" description="Helical" evidence="8">
    <location>
        <begin position="266"/>
        <end position="287"/>
    </location>
</feature>
<dbReference type="STRING" id="48709.A0A1D2MRI3"/>
<dbReference type="PROSITE" id="PS50893">
    <property type="entry name" value="ABC_TRANSPORTER_2"/>
    <property type="match status" value="1"/>
</dbReference>
<keyword evidence="3" id="KW-0547">Nucleotide-binding</keyword>
<dbReference type="SUPFAM" id="SSF90123">
    <property type="entry name" value="ABC transporter transmembrane region"/>
    <property type="match status" value="1"/>
</dbReference>
<evidence type="ECO:0000259" key="10">
    <source>
        <dbReference type="PROSITE" id="PS50929"/>
    </source>
</evidence>
<dbReference type="EMBL" id="LJIJ01000639">
    <property type="protein sequence ID" value="ODM95653.1"/>
    <property type="molecule type" value="Genomic_DNA"/>
</dbReference>
<feature type="domain" description="ABC transmembrane type-1" evidence="10">
    <location>
        <begin position="128"/>
        <end position="399"/>
    </location>
</feature>
<protein>
    <submittedName>
        <fullName evidence="11">Multidrug resistance-associated protein 9</fullName>
    </submittedName>
</protein>
<dbReference type="GO" id="GO:0016887">
    <property type="term" value="F:ATP hydrolysis activity"/>
    <property type="evidence" value="ECO:0007669"/>
    <property type="project" value="InterPro"/>
</dbReference>
<evidence type="ECO:0000256" key="3">
    <source>
        <dbReference type="ARBA" id="ARBA00022741"/>
    </source>
</evidence>
<evidence type="ECO:0000256" key="5">
    <source>
        <dbReference type="ARBA" id="ARBA00022989"/>
    </source>
</evidence>
<evidence type="ECO:0000256" key="8">
    <source>
        <dbReference type="SAM" id="Phobius"/>
    </source>
</evidence>
<dbReference type="SUPFAM" id="SSF52540">
    <property type="entry name" value="P-loop containing nucleoside triphosphate hydrolases"/>
    <property type="match status" value="1"/>
</dbReference>
<dbReference type="PANTHER" id="PTHR24223">
    <property type="entry name" value="ATP-BINDING CASSETTE SUB-FAMILY C"/>
    <property type="match status" value="1"/>
</dbReference>
<dbReference type="Proteomes" id="UP000094527">
    <property type="component" value="Unassembled WGS sequence"/>
</dbReference>
<accession>A0A1D2MRI3</accession>
<dbReference type="CDD" id="cd03250">
    <property type="entry name" value="ABCC_MRP_domain1"/>
    <property type="match status" value="1"/>
</dbReference>
<feature type="transmembrane region" description="Helical" evidence="8">
    <location>
        <begin position="237"/>
        <end position="260"/>
    </location>
</feature>
<dbReference type="PROSITE" id="PS50929">
    <property type="entry name" value="ABC_TM1F"/>
    <property type="match status" value="1"/>
</dbReference>
<organism evidence="11 12">
    <name type="scientific">Orchesella cincta</name>
    <name type="common">Springtail</name>
    <name type="synonym">Podura cincta</name>
    <dbReference type="NCBI Taxonomy" id="48709"/>
    <lineage>
        <taxon>Eukaryota</taxon>
        <taxon>Metazoa</taxon>
        <taxon>Ecdysozoa</taxon>
        <taxon>Arthropoda</taxon>
        <taxon>Hexapoda</taxon>
        <taxon>Collembola</taxon>
        <taxon>Entomobryomorpha</taxon>
        <taxon>Entomobryoidea</taxon>
        <taxon>Orchesellidae</taxon>
        <taxon>Orchesellinae</taxon>
        <taxon>Orchesella</taxon>
    </lineage>
</organism>
<name>A0A1D2MRI3_ORCCI</name>
<dbReference type="Pfam" id="PF00005">
    <property type="entry name" value="ABC_tran"/>
    <property type="match status" value="1"/>
</dbReference>
<dbReference type="CDD" id="cd18592">
    <property type="entry name" value="ABC_6TM_MRP5_8_9_D1"/>
    <property type="match status" value="1"/>
</dbReference>
<dbReference type="GO" id="GO:0140359">
    <property type="term" value="F:ABC-type transporter activity"/>
    <property type="evidence" value="ECO:0007669"/>
    <property type="project" value="InterPro"/>
</dbReference>
<dbReference type="InterPro" id="IPR036640">
    <property type="entry name" value="ABC1_TM_sf"/>
</dbReference>
<evidence type="ECO:0000256" key="4">
    <source>
        <dbReference type="ARBA" id="ARBA00022840"/>
    </source>
</evidence>
<dbReference type="InterPro" id="IPR011527">
    <property type="entry name" value="ABC1_TM_dom"/>
</dbReference>
<feature type="transmembrane region" description="Helical" evidence="8">
    <location>
        <begin position="869"/>
        <end position="887"/>
    </location>
</feature>
<feature type="transmembrane region" description="Helical" evidence="8">
    <location>
        <begin position="335"/>
        <end position="361"/>
    </location>
</feature>
<keyword evidence="5 8" id="KW-1133">Transmembrane helix</keyword>
<keyword evidence="12" id="KW-1185">Reference proteome</keyword>
<evidence type="ECO:0000256" key="7">
    <source>
        <dbReference type="SAM" id="MobiDB-lite"/>
    </source>
</evidence>
<keyword evidence="4" id="KW-0067">ATP-binding</keyword>
<evidence type="ECO:0000313" key="11">
    <source>
        <dbReference type="EMBL" id="ODM95653.1"/>
    </source>
</evidence>
<dbReference type="Gene3D" id="1.20.1560.10">
    <property type="entry name" value="ABC transporter type 1, transmembrane domain"/>
    <property type="match status" value="1"/>
</dbReference>